<name>A0A377QY53_9NEIS</name>
<organism evidence="8 9">
    <name type="scientific">Kingella potus</name>
    <dbReference type="NCBI Taxonomy" id="265175"/>
    <lineage>
        <taxon>Bacteria</taxon>
        <taxon>Pseudomonadati</taxon>
        <taxon>Pseudomonadota</taxon>
        <taxon>Betaproteobacteria</taxon>
        <taxon>Neisseriales</taxon>
        <taxon>Neisseriaceae</taxon>
        <taxon>Kingella</taxon>
    </lineage>
</organism>
<dbReference type="OrthoDB" id="9803892at2"/>
<dbReference type="Pfam" id="PF04321">
    <property type="entry name" value="RmlD_sub_bind"/>
    <property type="match status" value="1"/>
</dbReference>
<accession>A0A377QY53</accession>
<evidence type="ECO:0000256" key="6">
    <source>
        <dbReference type="RuleBase" id="RU364082"/>
    </source>
</evidence>
<evidence type="ECO:0000256" key="3">
    <source>
        <dbReference type="ARBA" id="ARBA00012929"/>
    </source>
</evidence>
<dbReference type="Gene3D" id="3.40.50.720">
    <property type="entry name" value="NAD(P)-binding Rossmann-like Domain"/>
    <property type="match status" value="1"/>
</dbReference>
<dbReference type="NCBIfam" id="TIGR01214">
    <property type="entry name" value="rmlD"/>
    <property type="match status" value="1"/>
</dbReference>
<protein>
    <recommendedName>
        <fullName evidence="4 6">dTDP-4-dehydrorhamnose reductase</fullName>
        <ecNumber evidence="3 6">1.1.1.133</ecNumber>
    </recommendedName>
</protein>
<proteinExistence type="inferred from homology"/>
<dbReference type="AlphaFoldDB" id="A0A377QY53"/>
<reference evidence="8 9" key="1">
    <citation type="submission" date="2018-06" db="EMBL/GenBank/DDBJ databases">
        <authorList>
            <consortium name="Pathogen Informatics"/>
            <person name="Doyle S."/>
        </authorList>
    </citation>
    <scope>NUCLEOTIDE SEQUENCE [LARGE SCALE GENOMIC DNA]</scope>
    <source>
        <strain evidence="8 9">NCTC13336</strain>
    </source>
</reference>
<evidence type="ECO:0000259" key="7">
    <source>
        <dbReference type="Pfam" id="PF04321"/>
    </source>
</evidence>
<evidence type="ECO:0000256" key="1">
    <source>
        <dbReference type="ARBA" id="ARBA00004781"/>
    </source>
</evidence>
<sequence length="298" mass="31813">MNILLAGAAGQVGRELVSRLENRANLLAAGRDTLDITDRNAVFQTASSLRPDIIINAAAYTAVDKAENDAAAAYAVNRDAVRHLAEAAAAHNAAFIHLSTDYVFDGTANRPYRETDPVHPQSIYGQSKLAGEQAAAACARHIILRTAWVFGAHGGNFVKTMLRLGRERDSLGIVADQHGAPTPAAAIAAAIVTIAGRSRDPDFADWGIYHFSGSPYTTWHGFAAEIFAQAVKQNILPHAPQLNAIATADYPTPARRPADSRLDCAKIHEVFGIPPANWQAALANLHPYLPAAPHNAPQ</sequence>
<evidence type="ECO:0000256" key="5">
    <source>
        <dbReference type="ARBA" id="ARBA00048200"/>
    </source>
</evidence>
<comment type="similarity">
    <text evidence="2 6">Belongs to the dTDP-4-dehydrorhamnose reductase family.</text>
</comment>
<dbReference type="RefSeq" id="WP_115307602.1">
    <property type="nucleotide sequence ID" value="NZ_UGJJ01000001.1"/>
</dbReference>
<comment type="pathway">
    <text evidence="1 6">Carbohydrate biosynthesis; dTDP-L-rhamnose biosynthesis.</text>
</comment>
<dbReference type="Proteomes" id="UP000254293">
    <property type="component" value="Unassembled WGS sequence"/>
</dbReference>
<gene>
    <name evidence="8" type="primary">rfbD</name>
    <name evidence="8" type="ORF">NCTC13336_00516</name>
</gene>
<dbReference type="InterPro" id="IPR005913">
    <property type="entry name" value="dTDP_dehydrorham_reduct"/>
</dbReference>
<dbReference type="PANTHER" id="PTHR10491:SF4">
    <property type="entry name" value="METHIONINE ADENOSYLTRANSFERASE 2 SUBUNIT BETA"/>
    <property type="match status" value="1"/>
</dbReference>
<keyword evidence="9" id="KW-1185">Reference proteome</keyword>
<dbReference type="PANTHER" id="PTHR10491">
    <property type="entry name" value="DTDP-4-DEHYDRORHAMNOSE REDUCTASE"/>
    <property type="match status" value="1"/>
</dbReference>
<dbReference type="EMBL" id="UGJJ01000001">
    <property type="protein sequence ID" value="STR00314.1"/>
    <property type="molecule type" value="Genomic_DNA"/>
</dbReference>
<dbReference type="InterPro" id="IPR036291">
    <property type="entry name" value="NAD(P)-bd_dom_sf"/>
</dbReference>
<comment type="cofactor">
    <cofactor evidence="6">
        <name>Mg(2+)</name>
        <dbReference type="ChEBI" id="CHEBI:18420"/>
    </cofactor>
    <text evidence="6">Binds 1 Mg(2+) ion per monomer.</text>
</comment>
<evidence type="ECO:0000313" key="8">
    <source>
        <dbReference type="EMBL" id="STR00314.1"/>
    </source>
</evidence>
<keyword evidence="6 8" id="KW-0560">Oxidoreductase</keyword>
<evidence type="ECO:0000256" key="2">
    <source>
        <dbReference type="ARBA" id="ARBA00010944"/>
    </source>
</evidence>
<dbReference type="SUPFAM" id="SSF51735">
    <property type="entry name" value="NAD(P)-binding Rossmann-fold domains"/>
    <property type="match status" value="1"/>
</dbReference>
<feature type="domain" description="RmlD-like substrate binding" evidence="7">
    <location>
        <begin position="1"/>
        <end position="284"/>
    </location>
</feature>
<comment type="function">
    <text evidence="6">Catalyzes the reduction of dTDP-6-deoxy-L-lyxo-4-hexulose to yield dTDP-L-rhamnose.</text>
</comment>
<dbReference type="CDD" id="cd05254">
    <property type="entry name" value="dTDP_HR_like_SDR_e"/>
    <property type="match status" value="1"/>
</dbReference>
<comment type="catalytic activity">
    <reaction evidence="5 6">
        <text>dTDP-beta-L-rhamnose + NADP(+) = dTDP-4-dehydro-beta-L-rhamnose + NADPH + H(+)</text>
        <dbReference type="Rhea" id="RHEA:21796"/>
        <dbReference type="ChEBI" id="CHEBI:15378"/>
        <dbReference type="ChEBI" id="CHEBI:57510"/>
        <dbReference type="ChEBI" id="CHEBI:57783"/>
        <dbReference type="ChEBI" id="CHEBI:58349"/>
        <dbReference type="ChEBI" id="CHEBI:62830"/>
        <dbReference type="EC" id="1.1.1.133"/>
    </reaction>
</comment>
<keyword evidence="6" id="KW-0521">NADP</keyword>
<dbReference type="GO" id="GO:0019305">
    <property type="term" value="P:dTDP-rhamnose biosynthetic process"/>
    <property type="evidence" value="ECO:0007669"/>
    <property type="project" value="UniProtKB-UniPathway"/>
</dbReference>
<dbReference type="EC" id="1.1.1.133" evidence="3 6"/>
<evidence type="ECO:0000256" key="4">
    <source>
        <dbReference type="ARBA" id="ARBA00017099"/>
    </source>
</evidence>
<evidence type="ECO:0000313" key="9">
    <source>
        <dbReference type="Proteomes" id="UP000254293"/>
    </source>
</evidence>
<dbReference type="InterPro" id="IPR029903">
    <property type="entry name" value="RmlD-like-bd"/>
</dbReference>
<dbReference type="GO" id="GO:0008831">
    <property type="term" value="F:dTDP-4-dehydrorhamnose reductase activity"/>
    <property type="evidence" value="ECO:0007669"/>
    <property type="project" value="UniProtKB-EC"/>
</dbReference>
<dbReference type="UniPathway" id="UPA00124"/>
<dbReference type="Gene3D" id="3.90.25.10">
    <property type="entry name" value="UDP-galactose 4-epimerase, domain 1"/>
    <property type="match status" value="1"/>
</dbReference>